<name>A0A1M5NGF0_9FLAO</name>
<evidence type="ECO:0000313" key="3">
    <source>
        <dbReference type="Proteomes" id="UP000184047"/>
    </source>
</evidence>
<organism evidence="2 3">
    <name type="scientific">Chryseobacterium oranimense</name>
    <dbReference type="NCBI Taxonomy" id="421058"/>
    <lineage>
        <taxon>Bacteria</taxon>
        <taxon>Pseudomonadati</taxon>
        <taxon>Bacteroidota</taxon>
        <taxon>Flavobacteriia</taxon>
        <taxon>Flavobacteriales</taxon>
        <taxon>Weeksellaceae</taxon>
        <taxon>Chryseobacterium group</taxon>
        <taxon>Chryseobacterium</taxon>
    </lineage>
</organism>
<evidence type="ECO:0000313" key="2">
    <source>
        <dbReference type="EMBL" id="SHG88634.1"/>
    </source>
</evidence>
<keyword evidence="3" id="KW-1185">Reference proteome</keyword>
<sequence>MKTIKFSKTGRTTFWISFLSGSFLLVSYLIARADFLLITGFYFVIIAAVINMLVLLYELLEFLNNTSEKKSSGNSVLLLLINIPVTVLYIFIILNSNP</sequence>
<dbReference type="Proteomes" id="UP000184047">
    <property type="component" value="Unassembled WGS sequence"/>
</dbReference>
<dbReference type="RefSeq" id="WP_073061411.1">
    <property type="nucleotide sequence ID" value="NZ_FQWT01000002.1"/>
</dbReference>
<evidence type="ECO:0000256" key="1">
    <source>
        <dbReference type="SAM" id="Phobius"/>
    </source>
</evidence>
<dbReference type="eggNOG" id="ENOG5033CTN">
    <property type="taxonomic scope" value="Bacteria"/>
</dbReference>
<keyword evidence="1" id="KW-1133">Transmembrane helix</keyword>
<feature type="transmembrane region" description="Helical" evidence="1">
    <location>
        <begin position="76"/>
        <end position="94"/>
    </location>
</feature>
<dbReference type="EMBL" id="FQWT01000002">
    <property type="protein sequence ID" value="SHG88634.1"/>
    <property type="molecule type" value="Genomic_DNA"/>
</dbReference>
<dbReference type="OrthoDB" id="1263058at2"/>
<feature type="transmembrane region" description="Helical" evidence="1">
    <location>
        <begin position="12"/>
        <end position="30"/>
    </location>
</feature>
<gene>
    <name evidence="2" type="ORF">SAMN05421866_1441</name>
</gene>
<keyword evidence="1" id="KW-0812">Transmembrane</keyword>
<reference evidence="3" key="1">
    <citation type="submission" date="2016-11" db="EMBL/GenBank/DDBJ databases">
        <authorList>
            <person name="Varghese N."/>
            <person name="Submissions S."/>
        </authorList>
    </citation>
    <scope>NUCLEOTIDE SEQUENCE [LARGE SCALE GENOMIC DNA]</scope>
    <source>
        <strain evidence="3">DSM 19055</strain>
    </source>
</reference>
<dbReference type="STRING" id="421058.SAMN05421866_1441"/>
<protein>
    <recommendedName>
        <fullName evidence="4">Branched-chain amino acid:cation transporter, LIVCS family</fullName>
    </recommendedName>
</protein>
<keyword evidence="1" id="KW-0472">Membrane</keyword>
<proteinExistence type="predicted"/>
<dbReference type="AlphaFoldDB" id="A0A1M5NGF0"/>
<evidence type="ECO:0008006" key="4">
    <source>
        <dbReference type="Google" id="ProtNLM"/>
    </source>
</evidence>
<accession>A0A1M5NGF0</accession>
<feature type="transmembrane region" description="Helical" evidence="1">
    <location>
        <begin position="36"/>
        <end position="56"/>
    </location>
</feature>